<dbReference type="Proteomes" id="UP000298602">
    <property type="component" value="Chromosome"/>
</dbReference>
<dbReference type="PANTHER" id="PTHR23416">
    <property type="entry name" value="SIALIC ACID SYNTHASE-RELATED"/>
    <property type="match status" value="1"/>
</dbReference>
<reference evidence="1 2" key="1">
    <citation type="submission" date="2019-05" db="EMBL/GenBank/DDBJ databases">
        <title>The Complete Genome Sequence of the n-alkane-degrading Desulfoglaeba alkanexedens ALDC reveals multiple alkylsuccinate synthase gene clusters.</title>
        <authorList>
            <person name="Callaghan A.V."/>
            <person name="Davidova I.A."/>
            <person name="Duncan K.E."/>
            <person name="Morris B."/>
            <person name="McInerney M.J."/>
        </authorList>
    </citation>
    <scope>NUCLEOTIDE SEQUENCE [LARGE SCALE GENOMIC DNA]</scope>
    <source>
        <strain evidence="1 2">ALDC</strain>
    </source>
</reference>
<evidence type="ECO:0000313" key="1">
    <source>
        <dbReference type="EMBL" id="QCQ20826.1"/>
    </source>
</evidence>
<dbReference type="PANTHER" id="PTHR23416:SF78">
    <property type="entry name" value="LIPOPOLYSACCHARIDE BIOSYNTHESIS O-ACETYL TRANSFERASE WBBJ-RELATED"/>
    <property type="match status" value="1"/>
</dbReference>
<evidence type="ECO:0000313" key="2">
    <source>
        <dbReference type="Proteomes" id="UP000298602"/>
    </source>
</evidence>
<reference evidence="1 2" key="2">
    <citation type="submission" date="2019-05" db="EMBL/GenBank/DDBJ databases">
        <authorList>
            <person name="Suflita J.M."/>
            <person name="Marks C.R."/>
        </authorList>
    </citation>
    <scope>NUCLEOTIDE SEQUENCE [LARGE SCALE GENOMIC DNA]</scope>
    <source>
        <strain evidence="1 2">ALDC</strain>
    </source>
</reference>
<sequence length="191" mass="20571">MGMLPRDVIESMGFACVGNNIQISDRATFYGINRIKLASNVRIDDFCVLSAGAGGIEIGNYVHIAVYTSLIGTGKISLGDFCNLSSRVSIYSSNDDYSGATLTNPTVPDKYKKVTHAKVFLGRHVIVGSGSVILPGVRLEDGVAVGALSLVTKDCKPFGIYAGNPAKRIKERRQDFLELEKLLMEDVGCFS</sequence>
<dbReference type="InterPro" id="IPR051159">
    <property type="entry name" value="Hexapeptide_acetyltransf"/>
</dbReference>
<keyword evidence="2" id="KW-1185">Reference proteome</keyword>
<proteinExistence type="predicted"/>
<dbReference type="InterPro" id="IPR011004">
    <property type="entry name" value="Trimer_LpxA-like_sf"/>
</dbReference>
<dbReference type="AlphaFoldDB" id="A0A4P8KZ62"/>
<name>A0A4P8KZ62_9BACT</name>
<dbReference type="RefSeq" id="WP_137422796.1">
    <property type="nucleotide sequence ID" value="NZ_CP040098.1"/>
</dbReference>
<keyword evidence="1" id="KW-0808">Transferase</keyword>
<accession>A0A4P8KZ62</accession>
<dbReference type="EMBL" id="CP040098">
    <property type="protein sequence ID" value="QCQ20826.1"/>
    <property type="molecule type" value="Genomic_DNA"/>
</dbReference>
<keyword evidence="1" id="KW-0012">Acyltransferase</keyword>
<gene>
    <name evidence="1" type="ORF">FDQ92_00590</name>
</gene>
<organism evidence="1 2">
    <name type="scientific">Desulfoglaeba alkanexedens ALDC</name>
    <dbReference type="NCBI Taxonomy" id="980445"/>
    <lineage>
        <taxon>Bacteria</taxon>
        <taxon>Pseudomonadati</taxon>
        <taxon>Thermodesulfobacteriota</taxon>
        <taxon>Syntrophobacteria</taxon>
        <taxon>Syntrophobacterales</taxon>
        <taxon>Syntrophobacteraceae</taxon>
        <taxon>Desulfoglaeba</taxon>
    </lineage>
</organism>
<dbReference type="Gene3D" id="2.160.10.10">
    <property type="entry name" value="Hexapeptide repeat proteins"/>
    <property type="match status" value="1"/>
</dbReference>
<dbReference type="OrthoDB" id="272049at2"/>
<protein>
    <submittedName>
        <fullName evidence="1">Acyltransferase</fullName>
    </submittedName>
</protein>
<dbReference type="GO" id="GO:0016746">
    <property type="term" value="F:acyltransferase activity"/>
    <property type="evidence" value="ECO:0007669"/>
    <property type="project" value="UniProtKB-KW"/>
</dbReference>
<dbReference type="CDD" id="cd04647">
    <property type="entry name" value="LbH_MAT_like"/>
    <property type="match status" value="1"/>
</dbReference>
<dbReference type="SUPFAM" id="SSF51161">
    <property type="entry name" value="Trimeric LpxA-like enzymes"/>
    <property type="match status" value="1"/>
</dbReference>
<dbReference type="KEGG" id="dax:FDQ92_00590"/>